<proteinExistence type="predicted"/>
<dbReference type="EMBL" id="CASHTH010003177">
    <property type="protein sequence ID" value="CAI8041282.1"/>
    <property type="molecule type" value="Genomic_DNA"/>
</dbReference>
<dbReference type="InterPro" id="IPR011993">
    <property type="entry name" value="PH-like_dom_sf"/>
</dbReference>
<evidence type="ECO:0000313" key="3">
    <source>
        <dbReference type="EMBL" id="CAI8041282.1"/>
    </source>
</evidence>
<dbReference type="SUPFAM" id="SSF50729">
    <property type="entry name" value="PH domain-like"/>
    <property type="match status" value="1"/>
</dbReference>
<dbReference type="PROSITE" id="PS50003">
    <property type="entry name" value="PH_DOMAIN"/>
    <property type="match status" value="1"/>
</dbReference>
<dbReference type="SMART" id="SM00233">
    <property type="entry name" value="PH"/>
    <property type="match status" value="1"/>
</dbReference>
<keyword evidence="4" id="KW-1185">Reference proteome</keyword>
<dbReference type="AlphaFoldDB" id="A0AA35T4X5"/>
<feature type="domain" description="PH" evidence="2">
    <location>
        <begin position="66"/>
        <end position="162"/>
    </location>
</feature>
<evidence type="ECO:0000313" key="4">
    <source>
        <dbReference type="Proteomes" id="UP001174909"/>
    </source>
</evidence>
<dbReference type="FunFam" id="2.30.29.30:FF:000286">
    <property type="entry name" value="PH-protein kinase domain containing protein"/>
    <property type="match status" value="1"/>
</dbReference>
<gene>
    <name evidence="3" type="ORF">GBAR_LOCUS22952</name>
</gene>
<dbReference type="Proteomes" id="UP001174909">
    <property type="component" value="Unassembled WGS sequence"/>
</dbReference>
<reference evidence="3" key="1">
    <citation type="submission" date="2023-03" db="EMBL/GenBank/DDBJ databases">
        <authorList>
            <person name="Steffen K."/>
            <person name="Cardenas P."/>
        </authorList>
    </citation>
    <scope>NUCLEOTIDE SEQUENCE</scope>
</reference>
<dbReference type="InterPro" id="IPR001849">
    <property type="entry name" value="PH_domain"/>
</dbReference>
<dbReference type="Gene3D" id="2.30.29.30">
    <property type="entry name" value="Pleckstrin-homology domain (PH domain)/Phosphotyrosine-binding domain (PTB)"/>
    <property type="match status" value="1"/>
</dbReference>
<comment type="caution">
    <text evidence="3">The sequence shown here is derived from an EMBL/GenBank/DDBJ whole genome shotgun (WGS) entry which is preliminary data.</text>
</comment>
<organism evidence="3 4">
    <name type="scientific">Geodia barretti</name>
    <name type="common">Barrett's horny sponge</name>
    <dbReference type="NCBI Taxonomy" id="519541"/>
    <lineage>
        <taxon>Eukaryota</taxon>
        <taxon>Metazoa</taxon>
        <taxon>Porifera</taxon>
        <taxon>Demospongiae</taxon>
        <taxon>Heteroscleromorpha</taxon>
        <taxon>Tetractinellida</taxon>
        <taxon>Astrophorina</taxon>
        <taxon>Geodiidae</taxon>
        <taxon>Geodia</taxon>
    </lineage>
</organism>
<feature type="region of interest" description="Disordered" evidence="1">
    <location>
        <begin position="43"/>
        <end position="62"/>
    </location>
</feature>
<evidence type="ECO:0000259" key="2">
    <source>
        <dbReference type="PROSITE" id="PS50003"/>
    </source>
</evidence>
<name>A0AA35T4X5_GEOBA</name>
<dbReference type="PANTHER" id="PTHR14336">
    <property type="entry name" value="TANDEM PH DOMAIN CONTAINING PROTEIN"/>
    <property type="match status" value="1"/>
</dbReference>
<dbReference type="Pfam" id="PF00169">
    <property type="entry name" value="PH"/>
    <property type="match status" value="1"/>
</dbReference>
<feature type="region of interest" description="Disordered" evidence="1">
    <location>
        <begin position="165"/>
        <end position="195"/>
    </location>
</feature>
<evidence type="ECO:0000256" key="1">
    <source>
        <dbReference type="SAM" id="MobiDB-lite"/>
    </source>
</evidence>
<accession>A0AA35T4X5</accession>
<dbReference type="InterPro" id="IPR051707">
    <property type="entry name" value="PI-Interact_SigTrans_Reg"/>
</dbReference>
<protein>
    <submittedName>
        <fullName evidence="3">Pleckstrin homology domain-containing family A member 2</fullName>
    </submittedName>
</protein>
<sequence>MGQGAGKPVATTAAPAAKKEVAYRTVLVGGKVQKIPVQSNGSGAAESAAVGKSGGKGQKKTRGFPRVIHAGHGIKLGAVRKSWKKRFFVLTEVSVGYYKTIDEVEPIRTVSVGDMTSCAVSKESSGKEHMLELVTPSRTYYIQMETEEEMEQWVKAFRSIMKTVRGSHQPVRQEPDSDSDETELAPGISPDGTLV</sequence>